<dbReference type="EMBL" id="NCKW01010835">
    <property type="protein sequence ID" value="POM64964.1"/>
    <property type="molecule type" value="Genomic_DNA"/>
</dbReference>
<proteinExistence type="predicted"/>
<sequence>MELAHKFNYPSSGYQLKPITGFKIYLYQRDHALNNNEVVIPKIIRDNKSVINFPKTNSKCVFHCIAYHKRVSLTPQAGGLQGGSLQNSSVVFKQYCAFKDISFTLSLCRNFKPIDILQFDELEDCFKLNINVYTMDIKIWER</sequence>
<protein>
    <submittedName>
        <fullName evidence="1">Uncharacterized protein</fullName>
    </submittedName>
</protein>
<dbReference type="Proteomes" id="UP000237271">
    <property type="component" value="Unassembled WGS sequence"/>
</dbReference>
<keyword evidence="2" id="KW-1185">Reference proteome</keyword>
<dbReference type="AlphaFoldDB" id="A0A2P4XHF6"/>
<gene>
    <name evidence="1" type="ORF">PHPALM_19431</name>
</gene>
<organism evidence="1 2">
    <name type="scientific">Phytophthora palmivora</name>
    <dbReference type="NCBI Taxonomy" id="4796"/>
    <lineage>
        <taxon>Eukaryota</taxon>
        <taxon>Sar</taxon>
        <taxon>Stramenopiles</taxon>
        <taxon>Oomycota</taxon>
        <taxon>Peronosporomycetes</taxon>
        <taxon>Peronosporales</taxon>
        <taxon>Peronosporaceae</taxon>
        <taxon>Phytophthora</taxon>
    </lineage>
</organism>
<dbReference type="OrthoDB" id="102977at2759"/>
<evidence type="ECO:0000313" key="2">
    <source>
        <dbReference type="Proteomes" id="UP000237271"/>
    </source>
</evidence>
<comment type="caution">
    <text evidence="1">The sequence shown here is derived from an EMBL/GenBank/DDBJ whole genome shotgun (WGS) entry which is preliminary data.</text>
</comment>
<evidence type="ECO:0000313" key="1">
    <source>
        <dbReference type="EMBL" id="POM64964.1"/>
    </source>
</evidence>
<accession>A0A2P4XHF6</accession>
<name>A0A2P4XHF6_9STRA</name>
<reference evidence="1 2" key="1">
    <citation type="journal article" date="2017" name="Genome Biol. Evol.">
        <title>Phytophthora megakarya and P. palmivora, closely related causal agents of cacao black pod rot, underwent increases in genome sizes and gene numbers by different mechanisms.</title>
        <authorList>
            <person name="Ali S.S."/>
            <person name="Shao J."/>
            <person name="Lary D.J."/>
            <person name="Kronmiller B."/>
            <person name="Shen D."/>
            <person name="Strem M.D."/>
            <person name="Amoako-Attah I."/>
            <person name="Akrofi A.Y."/>
            <person name="Begoude B.A."/>
            <person name="Ten Hoopen G.M."/>
            <person name="Coulibaly K."/>
            <person name="Kebe B.I."/>
            <person name="Melnick R.L."/>
            <person name="Guiltinan M.J."/>
            <person name="Tyler B.M."/>
            <person name="Meinhardt L.W."/>
            <person name="Bailey B.A."/>
        </authorList>
    </citation>
    <scope>NUCLEOTIDE SEQUENCE [LARGE SCALE GENOMIC DNA]</scope>
    <source>
        <strain evidence="2">sbr112.9</strain>
    </source>
</reference>